<dbReference type="Proteomes" id="UP000603200">
    <property type="component" value="Unassembled WGS sequence"/>
</dbReference>
<evidence type="ECO:0000313" key="3">
    <source>
        <dbReference type="Proteomes" id="UP000603200"/>
    </source>
</evidence>
<dbReference type="EMBL" id="BOMN01000154">
    <property type="protein sequence ID" value="GIE26831.1"/>
    <property type="molecule type" value="Genomic_DNA"/>
</dbReference>
<comment type="caution">
    <text evidence="2">The sequence shown here is derived from an EMBL/GenBank/DDBJ whole genome shotgun (WGS) entry which is preliminary data.</text>
</comment>
<evidence type="ECO:0000256" key="1">
    <source>
        <dbReference type="SAM" id="MobiDB-lite"/>
    </source>
</evidence>
<name>A0ABQ4A7J0_9ACTN</name>
<sequence length="61" mass="6539">MSSKTFLSLLPWPGQDPPDRGDGASHAPGSRDPETGHKRRFGDQPPDDQADQTGGQPGRMP</sequence>
<feature type="compositionally biased region" description="Basic and acidic residues" evidence="1">
    <location>
        <begin position="17"/>
        <end position="36"/>
    </location>
</feature>
<proteinExistence type="predicted"/>
<evidence type="ECO:0000313" key="2">
    <source>
        <dbReference type="EMBL" id="GIE26831.1"/>
    </source>
</evidence>
<protein>
    <submittedName>
        <fullName evidence="2">Uncharacterized protein</fullName>
    </submittedName>
</protein>
<reference evidence="2 3" key="1">
    <citation type="submission" date="2021-01" db="EMBL/GenBank/DDBJ databases">
        <title>Whole genome shotgun sequence of Actinoplanes humidus NBRC 14915.</title>
        <authorList>
            <person name="Komaki H."/>
            <person name="Tamura T."/>
        </authorList>
    </citation>
    <scope>NUCLEOTIDE SEQUENCE [LARGE SCALE GENOMIC DNA]</scope>
    <source>
        <strain evidence="2 3">NBRC 14915</strain>
    </source>
</reference>
<accession>A0ABQ4A7J0</accession>
<gene>
    <name evidence="2" type="ORF">Ahu01nite_099330</name>
</gene>
<organism evidence="2 3">
    <name type="scientific">Winogradskya humida</name>
    <dbReference type="NCBI Taxonomy" id="113566"/>
    <lineage>
        <taxon>Bacteria</taxon>
        <taxon>Bacillati</taxon>
        <taxon>Actinomycetota</taxon>
        <taxon>Actinomycetes</taxon>
        <taxon>Micromonosporales</taxon>
        <taxon>Micromonosporaceae</taxon>
        <taxon>Winogradskya</taxon>
    </lineage>
</organism>
<feature type="region of interest" description="Disordered" evidence="1">
    <location>
        <begin position="1"/>
        <end position="61"/>
    </location>
</feature>
<keyword evidence="3" id="KW-1185">Reference proteome</keyword>